<dbReference type="AlphaFoldDB" id="A0A6B0U5K7"/>
<dbReference type="EMBL" id="GIFC01005739">
    <property type="protein sequence ID" value="MXU87822.1"/>
    <property type="molecule type" value="Transcribed_RNA"/>
</dbReference>
<accession>A0A6B0U5K7</accession>
<name>A0A6B0U5K7_IXORI</name>
<reference evidence="1" key="1">
    <citation type="submission" date="2019-12" db="EMBL/GenBank/DDBJ databases">
        <title>An insight into the sialome of adult female Ixodes ricinus ticks feeding for 6 days.</title>
        <authorList>
            <person name="Perner J."/>
            <person name="Ribeiro J.M.C."/>
        </authorList>
    </citation>
    <scope>NUCLEOTIDE SEQUENCE</scope>
    <source>
        <strain evidence="1">Semi-engorged</strain>
        <tissue evidence="1">Salivary glands</tissue>
    </source>
</reference>
<organism evidence="1">
    <name type="scientific">Ixodes ricinus</name>
    <name type="common">Common tick</name>
    <name type="synonym">Acarus ricinus</name>
    <dbReference type="NCBI Taxonomy" id="34613"/>
    <lineage>
        <taxon>Eukaryota</taxon>
        <taxon>Metazoa</taxon>
        <taxon>Ecdysozoa</taxon>
        <taxon>Arthropoda</taxon>
        <taxon>Chelicerata</taxon>
        <taxon>Arachnida</taxon>
        <taxon>Acari</taxon>
        <taxon>Parasitiformes</taxon>
        <taxon>Ixodida</taxon>
        <taxon>Ixodoidea</taxon>
        <taxon>Ixodidae</taxon>
        <taxon>Ixodinae</taxon>
        <taxon>Ixodes</taxon>
    </lineage>
</organism>
<sequence>MPHALFCFLLDFSQSAFHHGLGRRGKRDEVIGIAKIAALRMWVLSKLVTSSMDSLLSDVQASWVAWLKTDQFASSNFQRGVRVGTVTGGFSRFRMIGK</sequence>
<protein>
    <submittedName>
        <fullName evidence="1">Putative secreted protein</fullName>
    </submittedName>
</protein>
<proteinExistence type="predicted"/>
<evidence type="ECO:0000313" key="1">
    <source>
        <dbReference type="EMBL" id="MXU87822.1"/>
    </source>
</evidence>